<evidence type="ECO:0000256" key="7">
    <source>
        <dbReference type="ARBA" id="ARBA00047899"/>
    </source>
</evidence>
<reference evidence="11 12" key="1">
    <citation type="submission" date="2018-08" db="EMBL/GenBank/DDBJ databases">
        <title>A genome reference for cultivated species of the human gut microbiota.</title>
        <authorList>
            <person name="Zou Y."/>
            <person name="Xue W."/>
            <person name="Luo G."/>
        </authorList>
    </citation>
    <scope>NUCLEOTIDE SEQUENCE [LARGE SCALE GENOMIC DNA]</scope>
    <source>
        <strain evidence="11 12">AF15-20</strain>
    </source>
</reference>
<keyword evidence="4" id="KW-0547">Nucleotide-binding</keyword>
<feature type="transmembrane region" description="Helical" evidence="9">
    <location>
        <begin position="104"/>
        <end position="125"/>
    </location>
</feature>
<keyword evidence="3" id="KW-0808">Transferase</keyword>
<organism evidence="11 12">
    <name type="scientific">Holdemanella biformis</name>
    <dbReference type="NCBI Taxonomy" id="1735"/>
    <lineage>
        <taxon>Bacteria</taxon>
        <taxon>Bacillati</taxon>
        <taxon>Bacillota</taxon>
        <taxon>Erysipelotrichia</taxon>
        <taxon>Erysipelotrichales</taxon>
        <taxon>Erysipelotrichaceae</taxon>
        <taxon>Holdemanella</taxon>
    </lineage>
</organism>
<feature type="transmembrane region" description="Helical" evidence="9">
    <location>
        <begin position="220"/>
        <end position="242"/>
    </location>
</feature>
<comment type="catalytic activity">
    <reaction evidence="7">
        <text>L-threonyl-[protein] + ATP = O-phospho-L-threonyl-[protein] + ADP + H(+)</text>
        <dbReference type="Rhea" id="RHEA:46608"/>
        <dbReference type="Rhea" id="RHEA-COMP:11060"/>
        <dbReference type="Rhea" id="RHEA-COMP:11605"/>
        <dbReference type="ChEBI" id="CHEBI:15378"/>
        <dbReference type="ChEBI" id="CHEBI:30013"/>
        <dbReference type="ChEBI" id="CHEBI:30616"/>
        <dbReference type="ChEBI" id="CHEBI:61977"/>
        <dbReference type="ChEBI" id="CHEBI:456216"/>
        <dbReference type="EC" id="2.7.11.1"/>
    </reaction>
</comment>
<dbReference type="EMBL" id="QRYQ01000014">
    <property type="protein sequence ID" value="RGU90965.1"/>
    <property type="molecule type" value="Genomic_DNA"/>
</dbReference>
<gene>
    <name evidence="11" type="ORF">DWW32_07940</name>
</gene>
<dbReference type="SMART" id="SM00220">
    <property type="entry name" value="S_TKc"/>
    <property type="match status" value="1"/>
</dbReference>
<dbReference type="Proteomes" id="UP000265489">
    <property type="component" value="Unassembled WGS sequence"/>
</dbReference>
<dbReference type="PANTHER" id="PTHR24356:SF1">
    <property type="entry name" value="SERINE_THREONINE-PROTEIN KINASE GREATWALL"/>
    <property type="match status" value="1"/>
</dbReference>
<keyword evidence="9" id="KW-1133">Transmembrane helix</keyword>
<dbReference type="InterPro" id="IPR008271">
    <property type="entry name" value="Ser/Thr_kinase_AS"/>
</dbReference>
<comment type="catalytic activity">
    <reaction evidence="8">
        <text>L-seryl-[protein] + ATP = O-phospho-L-seryl-[protein] + ADP + H(+)</text>
        <dbReference type="Rhea" id="RHEA:17989"/>
        <dbReference type="Rhea" id="RHEA-COMP:9863"/>
        <dbReference type="Rhea" id="RHEA-COMP:11604"/>
        <dbReference type="ChEBI" id="CHEBI:15378"/>
        <dbReference type="ChEBI" id="CHEBI:29999"/>
        <dbReference type="ChEBI" id="CHEBI:30616"/>
        <dbReference type="ChEBI" id="CHEBI:83421"/>
        <dbReference type="ChEBI" id="CHEBI:456216"/>
        <dbReference type="EC" id="2.7.11.1"/>
    </reaction>
</comment>
<dbReference type="GO" id="GO:0005524">
    <property type="term" value="F:ATP binding"/>
    <property type="evidence" value="ECO:0007669"/>
    <property type="project" value="UniProtKB-KW"/>
</dbReference>
<evidence type="ECO:0000256" key="1">
    <source>
        <dbReference type="ARBA" id="ARBA00012513"/>
    </source>
</evidence>
<evidence type="ECO:0000256" key="5">
    <source>
        <dbReference type="ARBA" id="ARBA00022777"/>
    </source>
</evidence>
<dbReference type="Gene3D" id="1.10.510.10">
    <property type="entry name" value="Transferase(Phosphotransferase) domain 1"/>
    <property type="match status" value="1"/>
</dbReference>
<dbReference type="GO" id="GO:0004674">
    <property type="term" value="F:protein serine/threonine kinase activity"/>
    <property type="evidence" value="ECO:0007669"/>
    <property type="project" value="UniProtKB-KW"/>
</dbReference>
<accession>A0A395W9C9</accession>
<evidence type="ECO:0000256" key="6">
    <source>
        <dbReference type="ARBA" id="ARBA00022840"/>
    </source>
</evidence>
<dbReference type="Pfam" id="PF00069">
    <property type="entry name" value="Pkinase"/>
    <property type="match status" value="1"/>
</dbReference>
<dbReference type="InterPro" id="IPR050236">
    <property type="entry name" value="Ser_Thr_kinase_AGC"/>
</dbReference>
<comment type="caution">
    <text evidence="11">The sequence shown here is derived from an EMBL/GenBank/DDBJ whole genome shotgun (WGS) entry which is preliminary data.</text>
</comment>
<dbReference type="PROSITE" id="PS50011">
    <property type="entry name" value="PROTEIN_KINASE_DOM"/>
    <property type="match status" value="1"/>
</dbReference>
<dbReference type="PROSITE" id="PS00108">
    <property type="entry name" value="PROTEIN_KINASE_ST"/>
    <property type="match status" value="1"/>
</dbReference>
<keyword evidence="5 11" id="KW-0418">Kinase</keyword>
<keyword evidence="2" id="KW-0723">Serine/threonine-protein kinase</keyword>
<proteinExistence type="predicted"/>
<evidence type="ECO:0000259" key="10">
    <source>
        <dbReference type="PROSITE" id="PS50011"/>
    </source>
</evidence>
<dbReference type="InterPro" id="IPR000719">
    <property type="entry name" value="Prot_kinase_dom"/>
</dbReference>
<evidence type="ECO:0000256" key="4">
    <source>
        <dbReference type="ARBA" id="ARBA00022741"/>
    </source>
</evidence>
<evidence type="ECO:0000313" key="12">
    <source>
        <dbReference type="Proteomes" id="UP000265489"/>
    </source>
</evidence>
<name>A0A395W9C9_9FIRM</name>
<evidence type="ECO:0000256" key="8">
    <source>
        <dbReference type="ARBA" id="ARBA00048679"/>
    </source>
</evidence>
<feature type="domain" description="Protein kinase" evidence="10">
    <location>
        <begin position="7"/>
        <end position="331"/>
    </location>
</feature>
<dbReference type="SUPFAM" id="SSF56112">
    <property type="entry name" value="Protein kinase-like (PK-like)"/>
    <property type="match status" value="1"/>
</dbReference>
<evidence type="ECO:0000256" key="3">
    <source>
        <dbReference type="ARBA" id="ARBA00022679"/>
    </source>
</evidence>
<evidence type="ECO:0000313" key="11">
    <source>
        <dbReference type="EMBL" id="RGU90965.1"/>
    </source>
</evidence>
<feature type="transmembrane region" description="Helical" evidence="9">
    <location>
        <begin position="179"/>
        <end position="200"/>
    </location>
</feature>
<keyword evidence="9" id="KW-0472">Membrane</keyword>
<sequence>MLNVNLKKDRYQILESYNSNVYRIQDELSTCIYILKVCQNYETKRYKHQFKTEIDVLSKLNSFLAPSLVTCFEDEMAQYFVETYIPGMNAKQFMKRYKGFIKRYRLLLDILIVLQALHEIGYLYIDLKLENIIYYQNRFYLIDFNACIENHSRVAIMASKSNCAPELMNLHEKDVRCDIYALGSLVHELFGFWMMPIVFLCHQKQERRISHLSTFKTMIVLHMFIHILVVLSLCILSVFLILKSTSPKNVFDAYYYHRNIALFEKAYHESDQKDRLYTWVLNGWILDDVYQNEQASIFLMKEAISTSDATLIQYVYDRVSLKKGSKLETFVMMYLKPNANRVNRCMTLANEGNMLLKDKLDIYNQCLQIAIHEEFKISLTPVRTWLESVDESQLLKYTKEFEDLGCNYLEYLLLLRNKEGEIMEVPVVFVDHLKSNRWNDIYAFWRSL</sequence>
<evidence type="ECO:0000256" key="2">
    <source>
        <dbReference type="ARBA" id="ARBA00022527"/>
    </source>
</evidence>
<dbReference type="EC" id="2.7.11.1" evidence="1"/>
<evidence type="ECO:0000256" key="9">
    <source>
        <dbReference type="SAM" id="Phobius"/>
    </source>
</evidence>
<keyword evidence="9" id="KW-0812">Transmembrane</keyword>
<keyword evidence="6" id="KW-0067">ATP-binding</keyword>
<protein>
    <recommendedName>
        <fullName evidence="1">non-specific serine/threonine protein kinase</fullName>
        <ecNumber evidence="1">2.7.11.1</ecNumber>
    </recommendedName>
</protein>
<dbReference type="InterPro" id="IPR011009">
    <property type="entry name" value="Kinase-like_dom_sf"/>
</dbReference>
<dbReference type="PANTHER" id="PTHR24356">
    <property type="entry name" value="SERINE/THREONINE-PROTEIN KINASE"/>
    <property type="match status" value="1"/>
</dbReference>
<dbReference type="AlphaFoldDB" id="A0A395W9C9"/>